<dbReference type="GO" id="GO:0032265">
    <property type="term" value="P:XMP salvage"/>
    <property type="evidence" value="ECO:0007669"/>
    <property type="project" value="UniProtKB-UniRule"/>
</dbReference>
<dbReference type="InterPro" id="IPR050118">
    <property type="entry name" value="Pur/Pyrimidine_PRTase"/>
</dbReference>
<dbReference type="NCBIfam" id="TIGR01744">
    <property type="entry name" value="XPRTase"/>
    <property type="match status" value="1"/>
</dbReference>
<dbReference type="CDD" id="cd06223">
    <property type="entry name" value="PRTases_typeI"/>
    <property type="match status" value="1"/>
</dbReference>
<evidence type="ECO:0000313" key="9">
    <source>
        <dbReference type="EMBL" id="MBV3393031.1"/>
    </source>
</evidence>
<comment type="function">
    <text evidence="5">Converts the preformed base xanthine, a product of nucleic acid breakdown, to xanthosine 5'-monophosphate (XMP), so it can be reused for RNA or DNA synthesis.</text>
</comment>
<dbReference type="InterPro" id="IPR029057">
    <property type="entry name" value="PRTase-like"/>
</dbReference>
<comment type="catalytic activity">
    <reaction evidence="5">
        <text>XMP + diphosphate = xanthine + 5-phospho-alpha-D-ribose 1-diphosphate</text>
        <dbReference type="Rhea" id="RHEA:10800"/>
        <dbReference type="ChEBI" id="CHEBI:17712"/>
        <dbReference type="ChEBI" id="CHEBI:33019"/>
        <dbReference type="ChEBI" id="CHEBI:57464"/>
        <dbReference type="ChEBI" id="CHEBI:58017"/>
        <dbReference type="EC" id="2.4.2.22"/>
    </reaction>
</comment>
<dbReference type="PANTHER" id="PTHR43864:SF1">
    <property type="entry name" value="XANTHINE PHOSPHORIBOSYLTRANSFERASE"/>
    <property type="match status" value="1"/>
</dbReference>
<organism evidence="8 10">
    <name type="scientific">Catenibacterium mitsuokai</name>
    <dbReference type="NCBI Taxonomy" id="100886"/>
    <lineage>
        <taxon>Bacteria</taxon>
        <taxon>Bacillati</taxon>
        <taxon>Bacillota</taxon>
        <taxon>Erysipelotrichia</taxon>
        <taxon>Erysipelotrichales</taxon>
        <taxon>Coprobacillaceae</taxon>
        <taxon>Catenibacterium</taxon>
    </lineage>
</organism>
<keyword evidence="2 5" id="KW-0328">Glycosyltransferase</keyword>
<gene>
    <name evidence="5" type="primary">xpt</name>
    <name evidence="8" type="ORF">KSV97_07290</name>
    <name evidence="9" type="ORF">KSW06_07160</name>
</gene>
<dbReference type="Pfam" id="PF00156">
    <property type="entry name" value="Pribosyltran"/>
    <property type="match status" value="1"/>
</dbReference>
<protein>
    <recommendedName>
        <fullName evidence="5 6">Xanthine phosphoribosyltransferase</fullName>
        <shortName evidence="5">XPRTase</shortName>
        <ecNumber evidence="5 6">2.4.2.22</ecNumber>
    </recommendedName>
</protein>
<feature type="binding site" evidence="5">
    <location>
        <position position="157"/>
    </location>
    <ligand>
        <name>xanthine</name>
        <dbReference type="ChEBI" id="CHEBI:17712"/>
    </ligand>
</feature>
<feature type="domain" description="Phosphoribosyltransferase" evidence="7">
    <location>
        <begin position="25"/>
        <end position="165"/>
    </location>
</feature>
<comment type="pathway">
    <text evidence="5">Purine metabolism; XMP biosynthesis via salvage pathway; XMP from xanthine: step 1/1.</text>
</comment>
<evidence type="ECO:0000256" key="5">
    <source>
        <dbReference type="HAMAP-Rule" id="MF_01184"/>
    </source>
</evidence>
<dbReference type="InterPro" id="IPR000836">
    <property type="entry name" value="PRTase_dom"/>
</dbReference>
<dbReference type="Proteomes" id="UP001197492">
    <property type="component" value="Unassembled WGS sequence"/>
</dbReference>
<keyword evidence="1 5" id="KW-0963">Cytoplasm</keyword>
<dbReference type="GeneID" id="301324523"/>
<dbReference type="GO" id="GO:0005737">
    <property type="term" value="C:cytoplasm"/>
    <property type="evidence" value="ECO:0007669"/>
    <property type="project" value="UniProtKB-SubCell"/>
</dbReference>
<dbReference type="HAMAP" id="MF_01184">
    <property type="entry name" value="XPRTase"/>
    <property type="match status" value="1"/>
</dbReference>
<keyword evidence="11" id="KW-1185">Reference proteome</keyword>
<dbReference type="PANTHER" id="PTHR43864">
    <property type="entry name" value="HYPOXANTHINE/GUANINE PHOSPHORIBOSYLTRANSFERASE"/>
    <property type="match status" value="1"/>
</dbReference>
<evidence type="ECO:0000256" key="2">
    <source>
        <dbReference type="ARBA" id="ARBA00022676"/>
    </source>
</evidence>
<dbReference type="EMBL" id="JAHOEF010000043">
    <property type="protein sequence ID" value="MBV3383022.1"/>
    <property type="molecule type" value="Genomic_DNA"/>
</dbReference>
<dbReference type="RefSeq" id="WP_022424277.1">
    <property type="nucleotide sequence ID" value="NZ_JAHOEB010000041.1"/>
</dbReference>
<name>A0AAW4MYI6_9FIRM</name>
<accession>A0AAW4MYI6</accession>
<feature type="binding site" evidence="5">
    <location>
        <position position="27"/>
    </location>
    <ligand>
        <name>xanthine</name>
        <dbReference type="ChEBI" id="CHEBI:17712"/>
    </ligand>
</feature>
<comment type="similarity">
    <text evidence="5">Belongs to the purine/pyrimidine phosphoribosyltransferase family. Xpt subfamily.</text>
</comment>
<evidence type="ECO:0000256" key="1">
    <source>
        <dbReference type="ARBA" id="ARBA00022490"/>
    </source>
</evidence>
<evidence type="ECO:0000313" key="10">
    <source>
        <dbReference type="Proteomes" id="UP001196408"/>
    </source>
</evidence>
<dbReference type="SUPFAM" id="SSF53271">
    <property type="entry name" value="PRTase-like"/>
    <property type="match status" value="1"/>
</dbReference>
<feature type="binding site" evidence="5">
    <location>
        <begin position="129"/>
        <end position="133"/>
    </location>
    <ligand>
        <name>5-phospho-alpha-D-ribose 1-diphosphate</name>
        <dbReference type="ChEBI" id="CHEBI:58017"/>
    </ligand>
</feature>
<dbReference type="GO" id="GO:0006166">
    <property type="term" value="P:purine ribonucleoside salvage"/>
    <property type="evidence" value="ECO:0007669"/>
    <property type="project" value="UniProtKB-KW"/>
</dbReference>
<evidence type="ECO:0000256" key="6">
    <source>
        <dbReference type="NCBIfam" id="TIGR01744"/>
    </source>
</evidence>
<dbReference type="EC" id="2.4.2.22" evidence="5 6"/>
<evidence type="ECO:0000313" key="11">
    <source>
        <dbReference type="Proteomes" id="UP001197492"/>
    </source>
</evidence>
<keyword evidence="4 5" id="KW-0660">Purine salvage</keyword>
<evidence type="ECO:0000256" key="3">
    <source>
        <dbReference type="ARBA" id="ARBA00022679"/>
    </source>
</evidence>
<keyword evidence="3 5" id="KW-0808">Transferase</keyword>
<proteinExistence type="inferred from homology"/>
<dbReference type="AlphaFoldDB" id="A0AAW4MYI6"/>
<comment type="subunit">
    <text evidence="5">Homodimer.</text>
</comment>
<evidence type="ECO:0000256" key="4">
    <source>
        <dbReference type="ARBA" id="ARBA00022726"/>
    </source>
</evidence>
<reference evidence="8 11" key="1">
    <citation type="submission" date="2021-06" db="EMBL/GenBank/DDBJ databases">
        <title>Collection of gut derived symbiotic bacterial strains cultured from healthy donors.</title>
        <authorList>
            <person name="Lin H."/>
            <person name="Littmann E."/>
            <person name="Pamer E.G."/>
        </authorList>
    </citation>
    <scope>NUCLEOTIDE SEQUENCE</scope>
    <source>
        <strain evidence="9 11">MSK.21.70</strain>
        <strain evidence="8">MSK.21.82</strain>
    </source>
</reference>
<dbReference type="GO" id="GO:0000310">
    <property type="term" value="F:xanthine phosphoribosyltransferase activity"/>
    <property type="evidence" value="ECO:0007669"/>
    <property type="project" value="UniProtKB-UniRule"/>
</dbReference>
<dbReference type="Gene3D" id="3.40.50.2020">
    <property type="match status" value="1"/>
</dbReference>
<sequence length="190" mass="21317">MEELKRKILEDGYVINENVLRVDSFLNHQIDVELFNKIADAFYERYNNKPINKIVTIEASGIGLAVVVAQKFNNCHVVFTKKGSSSITDNDFYTTEIHSYTKNKDYIGQISKKYLSPEDHVLIVDDFLANGEAVMGMIDLCHQAGATVEGIGIVVEKGFQQGRHRIEEAGYEVQSLAIVKGFEDGKVILD</sequence>
<comment type="subcellular location">
    <subcellularLocation>
        <location evidence="5">Cytoplasm</location>
    </subcellularLocation>
</comment>
<evidence type="ECO:0000259" key="7">
    <source>
        <dbReference type="Pfam" id="PF00156"/>
    </source>
</evidence>
<evidence type="ECO:0000313" key="8">
    <source>
        <dbReference type="EMBL" id="MBV3383022.1"/>
    </source>
</evidence>
<dbReference type="EMBL" id="JAHOEL010000041">
    <property type="protein sequence ID" value="MBV3393031.1"/>
    <property type="molecule type" value="Genomic_DNA"/>
</dbReference>
<dbReference type="Proteomes" id="UP001196408">
    <property type="component" value="Unassembled WGS sequence"/>
</dbReference>
<comment type="caution">
    <text evidence="8">The sequence shown here is derived from an EMBL/GenBank/DDBJ whole genome shotgun (WGS) entry which is preliminary data.</text>
</comment>
<dbReference type="InterPro" id="IPR010079">
    <property type="entry name" value="Xanthine_PRibTrfase"/>
</dbReference>
<dbReference type="GO" id="GO:0046110">
    <property type="term" value="P:xanthine metabolic process"/>
    <property type="evidence" value="ECO:0007669"/>
    <property type="project" value="UniProtKB-UniRule"/>
</dbReference>
<feature type="binding site" evidence="5">
    <location>
        <position position="20"/>
    </location>
    <ligand>
        <name>xanthine</name>
        <dbReference type="ChEBI" id="CHEBI:17712"/>
    </ligand>
</feature>
<dbReference type="NCBIfam" id="NF006671">
    <property type="entry name" value="PRK09219.1"/>
    <property type="match status" value="1"/>
</dbReference>